<gene>
    <name evidence="1" type="ORF">NZNM25_16150</name>
</gene>
<dbReference type="Proteomes" id="UP000245829">
    <property type="component" value="Unassembled WGS sequence"/>
</dbReference>
<proteinExistence type="predicted"/>
<comment type="caution">
    <text evidence="1">The sequence shown here is derived from an EMBL/GenBank/DDBJ whole genome shotgun (WGS) entry which is preliminary data.</text>
</comment>
<accession>A0A2S2KT50</accession>
<name>A0A2S2KT50_9ARCH</name>
<keyword evidence="2" id="KW-1185">Reference proteome</keyword>
<evidence type="ECO:0000313" key="1">
    <source>
        <dbReference type="EMBL" id="GBH34824.1"/>
    </source>
</evidence>
<sequence length="71" mass="8444">MIDPTFGTFHIVLYCKIHKISMIKMSKRVTIMIDEDLDKKLRLRQAKLIQQEQTSYSYSKVLNESLRKVLK</sequence>
<evidence type="ECO:0000313" key="2">
    <source>
        <dbReference type="Proteomes" id="UP000245829"/>
    </source>
</evidence>
<protein>
    <submittedName>
        <fullName evidence="1">Uncharacterized protein</fullName>
    </submittedName>
</protein>
<dbReference type="AlphaFoldDB" id="A0A2S2KT50"/>
<organism evidence="1 2">
    <name type="scientific">Nitrosopumilus zosterae</name>
    <dbReference type="NCBI Taxonomy" id="718286"/>
    <lineage>
        <taxon>Archaea</taxon>
        <taxon>Nitrososphaerota</taxon>
        <taxon>Nitrososphaeria</taxon>
        <taxon>Nitrosopumilales</taxon>
        <taxon>Nitrosopumilaceae</taxon>
        <taxon>Nitrosopumilus</taxon>
    </lineage>
</organism>
<dbReference type="EMBL" id="BGKI01000010">
    <property type="protein sequence ID" value="GBH34824.1"/>
    <property type="molecule type" value="Genomic_DNA"/>
</dbReference>
<reference evidence="1 2" key="1">
    <citation type="submission" date="2018-05" db="EMBL/GenBank/DDBJ databases">
        <title>genome sequencing of Nitrosopumilus sp. NM25.</title>
        <authorList>
            <person name="Mori K."/>
            <person name="Nakagawa T."/>
        </authorList>
    </citation>
    <scope>NUCLEOTIDE SEQUENCE [LARGE SCALE GENOMIC DNA]</scope>
    <source>
        <strain evidence="1 2">NM25</strain>
    </source>
</reference>